<feature type="transmembrane region" description="Helical" evidence="17">
    <location>
        <begin position="105"/>
        <end position="126"/>
    </location>
</feature>
<dbReference type="PROSITE" id="PS50846">
    <property type="entry name" value="HMA_2"/>
    <property type="match status" value="1"/>
</dbReference>
<gene>
    <name evidence="19" type="ORF">GCM10010917_34400</name>
</gene>
<keyword evidence="4 17" id="KW-1003">Cell membrane</keyword>
<evidence type="ECO:0000256" key="5">
    <source>
        <dbReference type="ARBA" id="ARBA00022539"/>
    </source>
</evidence>
<evidence type="ECO:0000256" key="17">
    <source>
        <dbReference type="RuleBase" id="RU362081"/>
    </source>
</evidence>
<dbReference type="NCBIfam" id="TIGR01512">
    <property type="entry name" value="ATPase-IB2_Cd"/>
    <property type="match status" value="1"/>
</dbReference>
<dbReference type="Pfam" id="PF00702">
    <property type="entry name" value="Hydrolase"/>
    <property type="match status" value="1"/>
</dbReference>
<organism evidence="19 20">
    <name type="scientific">Paenibacillus physcomitrellae</name>
    <dbReference type="NCBI Taxonomy" id="1619311"/>
    <lineage>
        <taxon>Bacteria</taxon>
        <taxon>Bacillati</taxon>
        <taxon>Bacillota</taxon>
        <taxon>Bacilli</taxon>
        <taxon>Bacillales</taxon>
        <taxon>Paenibacillaceae</taxon>
        <taxon>Paenibacillus</taxon>
    </lineage>
</organism>
<dbReference type="InterPro" id="IPR023299">
    <property type="entry name" value="ATPase_P-typ_cyto_dom_N"/>
</dbReference>
<keyword evidence="8 17" id="KW-0479">Metal-binding</keyword>
<evidence type="ECO:0000313" key="20">
    <source>
        <dbReference type="Proteomes" id="UP000609323"/>
    </source>
</evidence>
<evidence type="ECO:0000259" key="18">
    <source>
        <dbReference type="PROSITE" id="PS50846"/>
    </source>
</evidence>
<dbReference type="InterPro" id="IPR059000">
    <property type="entry name" value="ATPase_P-type_domA"/>
</dbReference>
<dbReference type="InterPro" id="IPR036163">
    <property type="entry name" value="HMA_dom_sf"/>
</dbReference>
<dbReference type="PRINTS" id="PR00941">
    <property type="entry name" value="CDATPASE"/>
</dbReference>
<keyword evidence="14 17" id="KW-0472">Membrane</keyword>
<evidence type="ECO:0000256" key="13">
    <source>
        <dbReference type="ARBA" id="ARBA00023065"/>
    </source>
</evidence>
<dbReference type="SUPFAM" id="SSF56784">
    <property type="entry name" value="HAD-like"/>
    <property type="match status" value="1"/>
</dbReference>
<evidence type="ECO:0000256" key="14">
    <source>
        <dbReference type="ARBA" id="ARBA00023136"/>
    </source>
</evidence>
<dbReference type="InterPro" id="IPR036412">
    <property type="entry name" value="HAD-like_sf"/>
</dbReference>
<dbReference type="PRINTS" id="PR00119">
    <property type="entry name" value="CATATPASE"/>
</dbReference>
<sequence length="718" mass="77045">MQQAKETVKQQYLLVGLDCANCARKVEDGVSRLPGVSNCSVNYMTQTLSLETALGDTGRIREAAVEAIKKLEPRIQLQLKEGNGSGEQAGSSGRSEGKSSSISQVIGKILIFRLAAGALITATGMLADFSGWLAFLWFAAAYLLIGGDVLLQALKNMGRGRIFDEYFLMSVATFGAFAIGQYPEGVAVMLFYQVGELFQRLAVNRSRQSITSLMNIRPDFANLKAGSEIRRVQPEEVGAGSYILVKPGEKVPLDGIIREGSTRVDTSALTGESVPREVTAGQEVLAGFINKNGMITVEVTRTFGESSVAKILDLVEHASSKKAKTENFITRFARIYTPFVVALALLLAVVPPLVMDGAEFSDWLYRALVFLVISCPCALVISIPLGFFGGIGAASRQGVLVKGGNYLEALNAVKYVVFDKTGTLTQGTFQVTAIVPEEGWAQEELLKYAAYAELHSNHPIAESIRNAFQGSLQEWGVSEVNEISGFGVEAAVEGNKVLAGSAKLMKRAKISFVQPDITGTAVHIAVGGQYAGYIVIADEIKADAASAIHSLKQLGIKRMVMLTGDLKATAEAVAGQLAIDEVHSELLPEEKVAQIERLMERKSAKDKVIFVGDGINDTPVLARADIGIAMGGLGSDAAIEAADIVIMDDKPSRIADAIRIAKRSRRIVWQNIIFAFGVKAVFLLLGAFGFATMWEAVFSDVGVTVFAVMNAMRVLHSA</sequence>
<keyword evidence="13" id="KW-0406">Ion transport</keyword>
<dbReference type="PANTHER" id="PTHR48085:SF5">
    <property type="entry name" value="CADMIUM_ZINC-TRANSPORTING ATPASE HMA4-RELATED"/>
    <property type="match status" value="1"/>
</dbReference>
<keyword evidence="10 17" id="KW-0067">ATP-binding</keyword>
<dbReference type="InterPro" id="IPR027256">
    <property type="entry name" value="P-typ_ATPase_IB"/>
</dbReference>
<dbReference type="InterPro" id="IPR023298">
    <property type="entry name" value="ATPase_P-typ_TM_dom_sf"/>
</dbReference>
<dbReference type="PANTHER" id="PTHR48085">
    <property type="entry name" value="CADMIUM/ZINC-TRANSPORTING ATPASE HMA2-RELATED"/>
    <property type="match status" value="1"/>
</dbReference>
<keyword evidence="3" id="KW-0813">Transport</keyword>
<keyword evidence="6" id="KW-0597">Phosphoprotein</keyword>
<dbReference type="SUPFAM" id="SSF81665">
    <property type="entry name" value="Calcium ATPase, transmembrane domain M"/>
    <property type="match status" value="1"/>
</dbReference>
<keyword evidence="9 17" id="KW-0547">Nucleotide-binding</keyword>
<feature type="transmembrane region" description="Helical" evidence="17">
    <location>
        <begin position="332"/>
        <end position="351"/>
    </location>
</feature>
<dbReference type="NCBIfam" id="TIGR01525">
    <property type="entry name" value="ATPase-IB_hvy"/>
    <property type="match status" value="1"/>
</dbReference>
<dbReference type="EMBL" id="BMHF01000014">
    <property type="protein sequence ID" value="GGA46227.1"/>
    <property type="molecule type" value="Genomic_DNA"/>
</dbReference>
<dbReference type="SUPFAM" id="SSF55008">
    <property type="entry name" value="HMA, heavy metal-associated domain"/>
    <property type="match status" value="1"/>
</dbReference>
<dbReference type="Pfam" id="PF00122">
    <property type="entry name" value="E1-E2_ATPase"/>
    <property type="match status" value="1"/>
</dbReference>
<dbReference type="SUPFAM" id="SSF81653">
    <property type="entry name" value="Calcium ATPase, transduction domain A"/>
    <property type="match status" value="1"/>
</dbReference>
<feature type="transmembrane region" description="Helical" evidence="17">
    <location>
        <begin position="363"/>
        <end position="388"/>
    </location>
</feature>
<evidence type="ECO:0000256" key="10">
    <source>
        <dbReference type="ARBA" id="ARBA00022840"/>
    </source>
</evidence>
<keyword evidence="12 17" id="KW-1133">Transmembrane helix</keyword>
<keyword evidence="7 17" id="KW-0812">Transmembrane</keyword>
<comment type="caution">
    <text evidence="19">The sequence shown here is derived from an EMBL/GenBank/DDBJ whole genome shotgun (WGS) entry which is preliminary data.</text>
</comment>
<evidence type="ECO:0000256" key="9">
    <source>
        <dbReference type="ARBA" id="ARBA00022741"/>
    </source>
</evidence>
<evidence type="ECO:0000256" key="15">
    <source>
        <dbReference type="ARBA" id="ARBA00039103"/>
    </source>
</evidence>
<reference evidence="20" key="1">
    <citation type="journal article" date="2019" name="Int. J. Syst. Evol. Microbiol.">
        <title>The Global Catalogue of Microorganisms (GCM) 10K type strain sequencing project: providing services to taxonomists for standard genome sequencing and annotation.</title>
        <authorList>
            <consortium name="The Broad Institute Genomics Platform"/>
            <consortium name="The Broad Institute Genome Sequencing Center for Infectious Disease"/>
            <person name="Wu L."/>
            <person name="Ma J."/>
        </authorList>
    </citation>
    <scope>NUCLEOTIDE SEQUENCE [LARGE SCALE GENOMIC DNA]</scope>
    <source>
        <strain evidence="20">CGMCC 1.15044</strain>
    </source>
</reference>
<dbReference type="PROSITE" id="PS00154">
    <property type="entry name" value="ATPASE_E1_E2"/>
    <property type="match status" value="1"/>
</dbReference>
<evidence type="ECO:0000256" key="16">
    <source>
        <dbReference type="ARBA" id="ARBA00049338"/>
    </source>
</evidence>
<evidence type="ECO:0000313" key="19">
    <source>
        <dbReference type="EMBL" id="GGA46227.1"/>
    </source>
</evidence>
<evidence type="ECO:0000256" key="3">
    <source>
        <dbReference type="ARBA" id="ARBA00022448"/>
    </source>
</evidence>
<keyword evidence="20" id="KW-1185">Reference proteome</keyword>
<dbReference type="Proteomes" id="UP000609323">
    <property type="component" value="Unassembled WGS sequence"/>
</dbReference>
<dbReference type="EC" id="7.2.2.21" evidence="15"/>
<evidence type="ECO:0000256" key="12">
    <source>
        <dbReference type="ARBA" id="ARBA00022989"/>
    </source>
</evidence>
<evidence type="ECO:0000256" key="1">
    <source>
        <dbReference type="ARBA" id="ARBA00004651"/>
    </source>
</evidence>
<dbReference type="InterPro" id="IPR023214">
    <property type="entry name" value="HAD_sf"/>
</dbReference>
<evidence type="ECO:0000256" key="2">
    <source>
        <dbReference type="ARBA" id="ARBA00006024"/>
    </source>
</evidence>
<feature type="transmembrane region" description="Helical" evidence="17">
    <location>
        <begin position="668"/>
        <end position="690"/>
    </location>
</feature>
<dbReference type="Gene3D" id="3.40.1110.10">
    <property type="entry name" value="Calcium-transporting ATPase, cytoplasmic domain N"/>
    <property type="match status" value="1"/>
</dbReference>
<dbReference type="Gene3D" id="3.30.70.100">
    <property type="match status" value="1"/>
</dbReference>
<dbReference type="Pfam" id="PF00403">
    <property type="entry name" value="HMA"/>
    <property type="match status" value="1"/>
</dbReference>
<dbReference type="RefSeq" id="WP_094094287.1">
    <property type="nucleotide sequence ID" value="NZ_BMHF01000014.1"/>
</dbReference>
<dbReference type="CDD" id="cd00371">
    <property type="entry name" value="HMA"/>
    <property type="match status" value="1"/>
</dbReference>
<comment type="subcellular location">
    <subcellularLocation>
        <location evidence="1">Cell membrane</location>
        <topology evidence="1">Multi-pass membrane protein</topology>
    </subcellularLocation>
</comment>
<dbReference type="Gene3D" id="2.70.150.10">
    <property type="entry name" value="Calcium-transporting ATPase, cytoplasmic transduction domain A"/>
    <property type="match status" value="1"/>
</dbReference>
<dbReference type="Gene3D" id="3.40.50.1000">
    <property type="entry name" value="HAD superfamily/HAD-like"/>
    <property type="match status" value="1"/>
</dbReference>
<feature type="transmembrane region" description="Helical" evidence="17">
    <location>
        <begin position="132"/>
        <end position="151"/>
    </location>
</feature>
<dbReference type="InterPro" id="IPR017969">
    <property type="entry name" value="Heavy-metal-associated_CS"/>
</dbReference>
<evidence type="ECO:0000256" key="8">
    <source>
        <dbReference type="ARBA" id="ARBA00022723"/>
    </source>
</evidence>
<dbReference type="InterPro" id="IPR018303">
    <property type="entry name" value="ATPase_P-typ_P_site"/>
</dbReference>
<evidence type="ECO:0000256" key="6">
    <source>
        <dbReference type="ARBA" id="ARBA00022553"/>
    </source>
</evidence>
<protein>
    <recommendedName>
        <fullName evidence="15">Cd(2+)-exporting ATPase</fullName>
        <ecNumber evidence="15">7.2.2.21</ecNumber>
    </recommendedName>
</protein>
<dbReference type="CDD" id="cd07548">
    <property type="entry name" value="P-type_ATPase-Cd_Zn_Co_like"/>
    <property type="match status" value="1"/>
</dbReference>
<dbReference type="PROSITE" id="PS01047">
    <property type="entry name" value="HMA_1"/>
    <property type="match status" value="1"/>
</dbReference>
<dbReference type="InterPro" id="IPR051014">
    <property type="entry name" value="Cation_Transport_ATPase_IB"/>
</dbReference>
<proteinExistence type="inferred from homology"/>
<feature type="domain" description="HMA" evidence="18">
    <location>
        <begin position="8"/>
        <end position="76"/>
    </location>
</feature>
<dbReference type="InterPro" id="IPR006121">
    <property type="entry name" value="HMA_dom"/>
</dbReference>
<comment type="similarity">
    <text evidence="2 17">Belongs to the cation transport ATPase (P-type) (TC 3.A.3) family. Type IB subfamily.</text>
</comment>
<comment type="catalytic activity">
    <reaction evidence="16">
        <text>Cd(2+)(in) + ATP + H2O = Cd(2+)(out) + ADP + phosphate + H(+)</text>
        <dbReference type="Rhea" id="RHEA:12132"/>
        <dbReference type="ChEBI" id="CHEBI:15377"/>
        <dbReference type="ChEBI" id="CHEBI:15378"/>
        <dbReference type="ChEBI" id="CHEBI:30616"/>
        <dbReference type="ChEBI" id="CHEBI:43474"/>
        <dbReference type="ChEBI" id="CHEBI:48775"/>
        <dbReference type="ChEBI" id="CHEBI:456216"/>
        <dbReference type="EC" id="7.2.2.21"/>
    </reaction>
</comment>
<dbReference type="InterPro" id="IPR008250">
    <property type="entry name" value="ATPase_P-typ_transduc_dom_A_sf"/>
</dbReference>
<accession>A0ABQ1GM03</accession>
<dbReference type="NCBIfam" id="TIGR01494">
    <property type="entry name" value="ATPase_P-type"/>
    <property type="match status" value="1"/>
</dbReference>
<keyword evidence="5" id="KW-0104">Cadmium</keyword>
<name>A0ABQ1GM03_9BACL</name>
<dbReference type="InterPro" id="IPR001757">
    <property type="entry name" value="P_typ_ATPase"/>
</dbReference>
<evidence type="ECO:0000256" key="11">
    <source>
        <dbReference type="ARBA" id="ARBA00022967"/>
    </source>
</evidence>
<evidence type="ECO:0000256" key="4">
    <source>
        <dbReference type="ARBA" id="ARBA00022475"/>
    </source>
</evidence>
<keyword evidence="11" id="KW-1278">Translocase</keyword>
<evidence type="ECO:0000256" key="7">
    <source>
        <dbReference type="ARBA" id="ARBA00022692"/>
    </source>
</evidence>